<dbReference type="GO" id="GO:0032259">
    <property type="term" value="P:methylation"/>
    <property type="evidence" value="ECO:0007669"/>
    <property type="project" value="UniProtKB-KW"/>
</dbReference>
<dbReference type="GO" id="GO:0008757">
    <property type="term" value="F:S-adenosylmethionine-dependent methyltransferase activity"/>
    <property type="evidence" value="ECO:0007669"/>
    <property type="project" value="InterPro"/>
</dbReference>
<dbReference type="InterPro" id="IPR029063">
    <property type="entry name" value="SAM-dependent_MTases_sf"/>
</dbReference>
<evidence type="ECO:0000313" key="4">
    <source>
        <dbReference type="Proteomes" id="UP000190637"/>
    </source>
</evidence>
<dbReference type="OrthoDB" id="507855at2"/>
<dbReference type="RefSeq" id="WP_078761269.1">
    <property type="nucleotide sequence ID" value="NZ_FUWS01000004.1"/>
</dbReference>
<evidence type="ECO:0000313" key="3">
    <source>
        <dbReference type="EMBL" id="SJZ93742.1"/>
    </source>
</evidence>
<dbReference type="InterPro" id="IPR013216">
    <property type="entry name" value="Methyltransf_11"/>
</dbReference>
<keyword evidence="3" id="KW-0830">Ubiquinone</keyword>
<protein>
    <submittedName>
        <fullName evidence="3">Methylase involved in ubiquinone/menaquinone biosynthesis</fullName>
    </submittedName>
</protein>
<feature type="region of interest" description="Disordered" evidence="1">
    <location>
        <begin position="1"/>
        <end position="21"/>
    </location>
</feature>
<keyword evidence="3" id="KW-0489">Methyltransferase</keyword>
<dbReference type="STRING" id="1122192.SAMN02745673_01947"/>
<dbReference type="AlphaFoldDB" id="A0A1T4PQ88"/>
<dbReference type="EMBL" id="FUWS01000004">
    <property type="protein sequence ID" value="SJZ93742.1"/>
    <property type="molecule type" value="Genomic_DNA"/>
</dbReference>
<reference evidence="3 4" key="1">
    <citation type="submission" date="2017-02" db="EMBL/GenBank/DDBJ databases">
        <authorList>
            <person name="Peterson S.W."/>
        </authorList>
    </citation>
    <scope>NUCLEOTIDE SEQUENCE [LARGE SCALE GENOMIC DNA]</scope>
    <source>
        <strain evidence="3 4">DSM 45154</strain>
    </source>
</reference>
<name>A0A1T4PQ88_9ACTN</name>
<evidence type="ECO:0000256" key="1">
    <source>
        <dbReference type="SAM" id="MobiDB-lite"/>
    </source>
</evidence>
<dbReference type="CDD" id="cd02440">
    <property type="entry name" value="AdoMet_MTases"/>
    <property type="match status" value="1"/>
</dbReference>
<evidence type="ECO:0000259" key="2">
    <source>
        <dbReference type="Pfam" id="PF08241"/>
    </source>
</evidence>
<feature type="compositionally biased region" description="Pro residues" evidence="1">
    <location>
        <begin position="1"/>
        <end position="10"/>
    </location>
</feature>
<accession>A0A1T4PQ88</accession>
<gene>
    <name evidence="3" type="ORF">SAMN02745673_01947</name>
</gene>
<feature type="domain" description="Methyltransferase type 11" evidence="2">
    <location>
        <begin position="68"/>
        <end position="168"/>
    </location>
</feature>
<keyword evidence="4" id="KW-1185">Reference proteome</keyword>
<dbReference type="Gene3D" id="3.40.50.150">
    <property type="entry name" value="Vaccinia Virus protein VP39"/>
    <property type="match status" value="1"/>
</dbReference>
<proteinExistence type="predicted"/>
<sequence>MTSPHHPPGVPDNSSAPVATPRPRLWSERNMAALYDLLVVHGTYWAMWGVRWPVIAELYRANVSGNHLELAPGTGYLLNRVGMPSETPRLHLLDLHEGPLEVSARRLARFQPVKLQGDVFQPFPLAEDSVDSVAAGMMLHCLPGDSITAKAVVFDNVARVLTPGGRFFGCTVLARDVPMNWFGRLSLRKVNDKQVFCNLGDSLADLRSELEKRFDDVSVTVHGSVGLWQASAR</sequence>
<dbReference type="SUPFAM" id="SSF53335">
    <property type="entry name" value="S-adenosyl-L-methionine-dependent methyltransferases"/>
    <property type="match status" value="1"/>
</dbReference>
<organism evidence="3 4">
    <name type="scientific">Marinactinospora thermotolerans DSM 45154</name>
    <dbReference type="NCBI Taxonomy" id="1122192"/>
    <lineage>
        <taxon>Bacteria</taxon>
        <taxon>Bacillati</taxon>
        <taxon>Actinomycetota</taxon>
        <taxon>Actinomycetes</taxon>
        <taxon>Streptosporangiales</taxon>
        <taxon>Nocardiopsidaceae</taxon>
        <taxon>Marinactinospora</taxon>
    </lineage>
</organism>
<dbReference type="Proteomes" id="UP000190637">
    <property type="component" value="Unassembled WGS sequence"/>
</dbReference>
<keyword evidence="3" id="KW-0808">Transferase</keyword>
<dbReference type="Pfam" id="PF08241">
    <property type="entry name" value="Methyltransf_11"/>
    <property type="match status" value="1"/>
</dbReference>